<evidence type="ECO:0000313" key="9">
    <source>
        <dbReference type="Proteomes" id="UP000197535"/>
    </source>
</evidence>
<dbReference type="EMBL" id="LSTO01000001">
    <property type="protein sequence ID" value="OWW22497.1"/>
    <property type="molecule type" value="Genomic_DNA"/>
</dbReference>
<dbReference type="SUPFAM" id="SSF52172">
    <property type="entry name" value="CheY-like"/>
    <property type="match status" value="1"/>
</dbReference>
<organism evidence="8 9">
    <name type="scientific">Noviherbaspirillum denitrificans</name>
    <dbReference type="NCBI Taxonomy" id="1968433"/>
    <lineage>
        <taxon>Bacteria</taxon>
        <taxon>Pseudomonadati</taxon>
        <taxon>Pseudomonadota</taxon>
        <taxon>Betaproteobacteria</taxon>
        <taxon>Burkholderiales</taxon>
        <taxon>Oxalobacteraceae</taxon>
        <taxon>Noviherbaspirillum</taxon>
    </lineage>
</organism>
<feature type="modified residue" description="4-aspartylphosphate" evidence="6">
    <location>
        <position position="52"/>
    </location>
</feature>
<dbReference type="Gene3D" id="3.40.50.2300">
    <property type="match status" value="1"/>
</dbReference>
<comment type="caution">
    <text evidence="8">The sequence shown here is derived from an EMBL/GenBank/DDBJ whole genome shotgun (WGS) entry which is preliminary data.</text>
</comment>
<dbReference type="GO" id="GO:0000156">
    <property type="term" value="F:phosphorelay response regulator activity"/>
    <property type="evidence" value="ECO:0007669"/>
    <property type="project" value="TreeGrafter"/>
</dbReference>
<dbReference type="GO" id="GO:0006355">
    <property type="term" value="P:regulation of DNA-templated transcription"/>
    <property type="evidence" value="ECO:0007669"/>
    <property type="project" value="TreeGrafter"/>
</dbReference>
<dbReference type="GO" id="GO:0000976">
    <property type="term" value="F:transcription cis-regulatory region binding"/>
    <property type="evidence" value="ECO:0007669"/>
    <property type="project" value="TreeGrafter"/>
</dbReference>
<accession>A0A254TJW7</accession>
<evidence type="ECO:0000256" key="2">
    <source>
        <dbReference type="ARBA" id="ARBA00023012"/>
    </source>
</evidence>
<evidence type="ECO:0000256" key="3">
    <source>
        <dbReference type="ARBA" id="ARBA00023015"/>
    </source>
</evidence>
<sequence length="124" mass="13591">MLRVVLVQDNLLYAKELAGYLQEIGHTVTVARAMPELWAAVMTESPDVILLDLNLPDASGLTSIPRLIEAYPATRILVLTGRTSADMGNEALRIGAHAHLVKPVKLLTLATHLQDLNEPELLEF</sequence>
<proteinExistence type="predicted"/>
<dbReference type="Proteomes" id="UP000197535">
    <property type="component" value="Unassembled WGS sequence"/>
</dbReference>
<evidence type="ECO:0000256" key="6">
    <source>
        <dbReference type="PROSITE-ProRule" id="PRU00169"/>
    </source>
</evidence>
<dbReference type="Pfam" id="PF00072">
    <property type="entry name" value="Response_reg"/>
    <property type="match status" value="1"/>
</dbReference>
<dbReference type="InterPro" id="IPR001789">
    <property type="entry name" value="Sig_transdc_resp-reg_receiver"/>
</dbReference>
<evidence type="ECO:0000256" key="1">
    <source>
        <dbReference type="ARBA" id="ARBA00022553"/>
    </source>
</evidence>
<name>A0A254TJW7_9BURK</name>
<evidence type="ECO:0000256" key="5">
    <source>
        <dbReference type="ARBA" id="ARBA00023163"/>
    </source>
</evidence>
<feature type="domain" description="Response regulatory" evidence="7">
    <location>
        <begin position="3"/>
        <end position="117"/>
    </location>
</feature>
<keyword evidence="9" id="KW-1185">Reference proteome</keyword>
<dbReference type="GO" id="GO:0032993">
    <property type="term" value="C:protein-DNA complex"/>
    <property type="evidence" value="ECO:0007669"/>
    <property type="project" value="TreeGrafter"/>
</dbReference>
<keyword evidence="3" id="KW-0805">Transcription regulation</keyword>
<keyword evidence="1 6" id="KW-0597">Phosphoprotein</keyword>
<evidence type="ECO:0000313" key="8">
    <source>
        <dbReference type="EMBL" id="OWW22497.1"/>
    </source>
</evidence>
<dbReference type="SMART" id="SM00448">
    <property type="entry name" value="REC"/>
    <property type="match status" value="1"/>
</dbReference>
<dbReference type="PANTHER" id="PTHR48111:SF1">
    <property type="entry name" value="TWO-COMPONENT RESPONSE REGULATOR ORR33"/>
    <property type="match status" value="1"/>
</dbReference>
<evidence type="ECO:0000259" key="7">
    <source>
        <dbReference type="PROSITE" id="PS50110"/>
    </source>
</evidence>
<dbReference type="PROSITE" id="PS50110">
    <property type="entry name" value="RESPONSE_REGULATORY"/>
    <property type="match status" value="1"/>
</dbReference>
<reference evidence="8 9" key="1">
    <citation type="submission" date="2016-02" db="EMBL/GenBank/DDBJ databases">
        <authorList>
            <person name="Wen L."/>
            <person name="He K."/>
            <person name="Yang H."/>
        </authorList>
    </citation>
    <scope>NUCLEOTIDE SEQUENCE [LARGE SCALE GENOMIC DNA]</scope>
    <source>
        <strain evidence="8 9">TSA40</strain>
    </source>
</reference>
<dbReference type="InterPro" id="IPR039420">
    <property type="entry name" value="WalR-like"/>
</dbReference>
<dbReference type="OrthoDB" id="9802426at2"/>
<dbReference type="InterPro" id="IPR011006">
    <property type="entry name" value="CheY-like_superfamily"/>
</dbReference>
<keyword evidence="5" id="KW-0804">Transcription</keyword>
<dbReference type="GO" id="GO:0005829">
    <property type="term" value="C:cytosol"/>
    <property type="evidence" value="ECO:0007669"/>
    <property type="project" value="TreeGrafter"/>
</dbReference>
<dbReference type="AlphaFoldDB" id="A0A254TJW7"/>
<protein>
    <recommendedName>
        <fullName evidence="7">Response regulatory domain-containing protein</fullName>
    </recommendedName>
</protein>
<evidence type="ECO:0000256" key="4">
    <source>
        <dbReference type="ARBA" id="ARBA00023125"/>
    </source>
</evidence>
<keyword evidence="2" id="KW-0902">Two-component regulatory system</keyword>
<gene>
    <name evidence="8" type="ORF">AYR66_26355</name>
</gene>
<keyword evidence="4" id="KW-0238">DNA-binding</keyword>
<dbReference type="PANTHER" id="PTHR48111">
    <property type="entry name" value="REGULATOR OF RPOS"/>
    <property type="match status" value="1"/>
</dbReference>